<dbReference type="InterPro" id="IPR011009">
    <property type="entry name" value="Kinase-like_dom_sf"/>
</dbReference>
<proteinExistence type="inferred from homology"/>
<name>A0A834G3R2_RHOSS</name>
<feature type="signal peptide" evidence="7">
    <location>
        <begin position="1"/>
        <end position="32"/>
    </location>
</feature>
<feature type="chain" id="PRO_5032690621" description="Gnk2-homologous domain-containing protein" evidence="7">
    <location>
        <begin position="33"/>
        <end position="405"/>
    </location>
</feature>
<keyword evidence="3 7" id="KW-0732">Signal</keyword>
<evidence type="ECO:0000256" key="6">
    <source>
        <dbReference type="SAM" id="MobiDB-lite"/>
    </source>
</evidence>
<reference evidence="9" key="1">
    <citation type="submission" date="2019-11" db="EMBL/GenBank/DDBJ databases">
        <authorList>
            <person name="Liu Y."/>
            <person name="Hou J."/>
            <person name="Li T.-Q."/>
            <person name="Guan C.-H."/>
            <person name="Wu X."/>
            <person name="Wu H.-Z."/>
            <person name="Ling F."/>
            <person name="Zhang R."/>
            <person name="Shi X.-G."/>
            <person name="Ren J.-P."/>
            <person name="Chen E.-F."/>
            <person name="Sun J.-M."/>
        </authorList>
    </citation>
    <scope>NUCLEOTIDE SEQUENCE</scope>
    <source>
        <strain evidence="9">Adult_tree_wgs_1</strain>
        <tissue evidence="9">Leaves</tissue>
    </source>
</reference>
<dbReference type="EMBL" id="WJXA01000013">
    <property type="protein sequence ID" value="KAF7120976.1"/>
    <property type="molecule type" value="Genomic_DNA"/>
</dbReference>
<dbReference type="InterPro" id="IPR038408">
    <property type="entry name" value="GNK2_sf"/>
</dbReference>
<dbReference type="FunFam" id="1.10.510.10:FF:001722">
    <property type="entry name" value="G-type lectin S-receptor-like serine/threonine-protein kinase B120"/>
    <property type="match status" value="1"/>
</dbReference>
<sequence length="405" mass="44235">MISPSSNLSSAILISFLLTILHFLSLSPTSKATPTYSAILCPNSSTYSPISAYDTNLNYLLIALSNADPDGFFNYTAGKGLPDPSYGLFLCRGDLSSAACDDCVTAASTEVLRRCPQSKSASIWYDECMLRYSDTYIFSAVDMTHNVMLPGAENVTEQPGQFTESLRELMGELSTRASLKNQPGDKKFATGEVKLTANQTLYGLLQCTPDITSADCSRCLTAAVSNLPNCCEGKQGGRVLYTSCNVSGYISPEYAMHGQFSVKSDVFSFGVVLLEIISGKKTNSFYNPDCVENLLSYAWKLWKDGTPLDLMDPALEGSYSINEVNRCIHIGLLCAQPNPDARPSMTKVVRMLNSYSTMSLPQQPAFFARSRTTSSTLQGLEPDRPIDKPMTLPVNEESIAELDHR</sequence>
<dbReference type="OrthoDB" id="1707547at2759"/>
<feature type="region of interest" description="Disordered" evidence="6">
    <location>
        <begin position="371"/>
        <end position="405"/>
    </location>
</feature>
<dbReference type="AlphaFoldDB" id="A0A834G3R2"/>
<dbReference type="Gene3D" id="1.10.510.10">
    <property type="entry name" value="Transferase(Phosphotransferase) domain 1"/>
    <property type="match status" value="1"/>
</dbReference>
<organism evidence="9 10">
    <name type="scientific">Rhododendron simsii</name>
    <name type="common">Sims's rhododendron</name>
    <dbReference type="NCBI Taxonomy" id="118357"/>
    <lineage>
        <taxon>Eukaryota</taxon>
        <taxon>Viridiplantae</taxon>
        <taxon>Streptophyta</taxon>
        <taxon>Embryophyta</taxon>
        <taxon>Tracheophyta</taxon>
        <taxon>Spermatophyta</taxon>
        <taxon>Magnoliopsida</taxon>
        <taxon>eudicotyledons</taxon>
        <taxon>Gunneridae</taxon>
        <taxon>Pentapetalae</taxon>
        <taxon>asterids</taxon>
        <taxon>Ericales</taxon>
        <taxon>Ericaceae</taxon>
        <taxon>Ericoideae</taxon>
        <taxon>Rhodoreae</taxon>
        <taxon>Rhododendron</taxon>
    </lineage>
</organism>
<protein>
    <recommendedName>
        <fullName evidence="8">Gnk2-homologous domain-containing protein</fullName>
    </recommendedName>
</protein>
<dbReference type="InterPro" id="IPR001245">
    <property type="entry name" value="Ser-Thr/Tyr_kinase_cat_dom"/>
</dbReference>
<evidence type="ECO:0000256" key="2">
    <source>
        <dbReference type="ARBA" id="ARBA00022525"/>
    </source>
</evidence>
<keyword evidence="2" id="KW-0964">Secreted</keyword>
<dbReference type="Gene3D" id="3.30.430.20">
    <property type="entry name" value="Gnk2 domain, C-X8-C-X2-C motif"/>
    <property type="match status" value="1"/>
</dbReference>
<comment type="caution">
    <text evidence="9">The sequence shown here is derived from an EMBL/GenBank/DDBJ whole genome shotgun (WGS) entry which is preliminary data.</text>
</comment>
<dbReference type="PANTHER" id="PTHR32411:SF43">
    <property type="entry name" value="CYSTEINE-RICH REPEAT SECRETORY PROTEIN 38"/>
    <property type="match status" value="1"/>
</dbReference>
<dbReference type="CDD" id="cd23509">
    <property type="entry name" value="Gnk2-like"/>
    <property type="match status" value="2"/>
</dbReference>
<evidence type="ECO:0000313" key="10">
    <source>
        <dbReference type="Proteomes" id="UP000626092"/>
    </source>
</evidence>
<keyword evidence="10" id="KW-1185">Reference proteome</keyword>
<dbReference type="PROSITE" id="PS51473">
    <property type="entry name" value="GNK2"/>
    <property type="match status" value="2"/>
</dbReference>
<dbReference type="Pfam" id="PF01657">
    <property type="entry name" value="Stress-antifung"/>
    <property type="match status" value="2"/>
</dbReference>
<evidence type="ECO:0000256" key="5">
    <source>
        <dbReference type="ARBA" id="ARBA00038515"/>
    </source>
</evidence>
<dbReference type="InterPro" id="IPR002902">
    <property type="entry name" value="GNK2"/>
</dbReference>
<evidence type="ECO:0000256" key="4">
    <source>
        <dbReference type="ARBA" id="ARBA00022737"/>
    </source>
</evidence>
<feature type="domain" description="Gnk2-homologous" evidence="8">
    <location>
        <begin position="143"/>
        <end position="253"/>
    </location>
</feature>
<dbReference type="Pfam" id="PF07714">
    <property type="entry name" value="PK_Tyr_Ser-Thr"/>
    <property type="match status" value="1"/>
</dbReference>
<comment type="similarity">
    <text evidence="5">Belongs to the cysteine-rich repeat secretory protein family.</text>
</comment>
<evidence type="ECO:0000256" key="1">
    <source>
        <dbReference type="ARBA" id="ARBA00004613"/>
    </source>
</evidence>
<dbReference type="FunFam" id="3.30.430.20:FF:000002">
    <property type="entry name" value="Cysteine-rich receptor-like protein kinase 10"/>
    <property type="match status" value="1"/>
</dbReference>
<dbReference type="InterPro" id="IPR050581">
    <property type="entry name" value="CRR_secretory_protein"/>
</dbReference>
<evidence type="ECO:0000259" key="8">
    <source>
        <dbReference type="PROSITE" id="PS51473"/>
    </source>
</evidence>
<keyword evidence="4" id="KW-0677">Repeat</keyword>
<dbReference type="GO" id="GO:0005576">
    <property type="term" value="C:extracellular region"/>
    <property type="evidence" value="ECO:0007669"/>
    <property type="project" value="UniProtKB-SubCell"/>
</dbReference>
<dbReference type="Proteomes" id="UP000626092">
    <property type="component" value="Unassembled WGS sequence"/>
</dbReference>
<feature type="domain" description="Gnk2-homologous" evidence="8">
    <location>
        <begin position="35"/>
        <end position="137"/>
    </location>
</feature>
<dbReference type="PANTHER" id="PTHR32411">
    <property type="entry name" value="CYSTEINE-RICH REPEAT SECRETORY PROTEIN 38-RELATED"/>
    <property type="match status" value="1"/>
</dbReference>
<accession>A0A834G3R2</accession>
<evidence type="ECO:0000256" key="7">
    <source>
        <dbReference type="SAM" id="SignalP"/>
    </source>
</evidence>
<gene>
    <name evidence="9" type="ORF">RHSIM_Rhsim13G0161800</name>
</gene>
<dbReference type="GO" id="GO:0004672">
    <property type="term" value="F:protein kinase activity"/>
    <property type="evidence" value="ECO:0007669"/>
    <property type="project" value="InterPro"/>
</dbReference>
<evidence type="ECO:0000256" key="3">
    <source>
        <dbReference type="ARBA" id="ARBA00022729"/>
    </source>
</evidence>
<evidence type="ECO:0000313" key="9">
    <source>
        <dbReference type="EMBL" id="KAF7120976.1"/>
    </source>
</evidence>
<comment type="subcellular location">
    <subcellularLocation>
        <location evidence="1">Secreted</location>
    </subcellularLocation>
</comment>
<dbReference type="SUPFAM" id="SSF56112">
    <property type="entry name" value="Protein kinase-like (PK-like)"/>
    <property type="match status" value="1"/>
</dbReference>